<dbReference type="AlphaFoldDB" id="A0A559T8Y8"/>
<dbReference type="SUPFAM" id="SSF51126">
    <property type="entry name" value="Pectin lyase-like"/>
    <property type="match status" value="1"/>
</dbReference>
<evidence type="ECO:0000256" key="2">
    <source>
        <dbReference type="ARBA" id="ARBA00004613"/>
    </source>
</evidence>
<evidence type="ECO:0000256" key="6">
    <source>
        <dbReference type="ARBA" id="ARBA00022837"/>
    </source>
</evidence>
<dbReference type="GO" id="GO:0016837">
    <property type="term" value="F:carbon-oxygen lyase activity, acting on polysaccharides"/>
    <property type="evidence" value="ECO:0007669"/>
    <property type="project" value="TreeGrafter"/>
</dbReference>
<feature type="domain" description="Pectate disaccharide-lyase-like N-terminal" evidence="10">
    <location>
        <begin position="34"/>
        <end position="278"/>
    </location>
</feature>
<comment type="cofactor">
    <cofactor evidence="1">
        <name>Ca(2+)</name>
        <dbReference type="ChEBI" id="CHEBI:29108"/>
    </cofactor>
</comment>
<dbReference type="InterPro" id="IPR012334">
    <property type="entry name" value="Pectin_lyas_fold"/>
</dbReference>
<evidence type="ECO:0000256" key="1">
    <source>
        <dbReference type="ARBA" id="ARBA00001913"/>
    </source>
</evidence>
<evidence type="ECO:0000256" key="8">
    <source>
        <dbReference type="ARBA" id="ARBA00038263"/>
    </source>
</evidence>
<dbReference type="GO" id="GO:0046872">
    <property type="term" value="F:metal ion binding"/>
    <property type="evidence" value="ECO:0007669"/>
    <property type="project" value="UniProtKB-KW"/>
</dbReference>
<name>A0A559T8Y8_SERFO</name>
<evidence type="ECO:0000256" key="7">
    <source>
        <dbReference type="ARBA" id="ARBA00023239"/>
    </source>
</evidence>
<reference evidence="12" key="1">
    <citation type="submission" date="2019-06" db="EMBL/GenBank/DDBJ databases">
        <authorList>
            <person name="Deangelis K."/>
            <person name="Huntemann M."/>
            <person name="Clum A."/>
            <person name="Pillay M."/>
            <person name="Palaniappan K."/>
            <person name="Varghese N."/>
            <person name="Mikhailova N."/>
            <person name="Stamatis D."/>
            <person name="Reddy T."/>
            <person name="Daum C."/>
            <person name="Shapiro N."/>
            <person name="Ivanova N."/>
            <person name="Kyrpides N."/>
            <person name="Woyke T."/>
        </authorList>
    </citation>
    <scope>NUCLEOTIDE SEQUENCE [LARGE SCALE GENOMIC DNA]</scope>
    <source>
        <strain evidence="12">128R</strain>
    </source>
</reference>
<evidence type="ECO:0000256" key="4">
    <source>
        <dbReference type="ARBA" id="ARBA00022723"/>
    </source>
</evidence>
<evidence type="ECO:0000259" key="10">
    <source>
        <dbReference type="Pfam" id="PF25849"/>
    </source>
</evidence>
<comment type="similarity">
    <text evidence="8">Belongs to the polysaccharide lyase 9 family.</text>
</comment>
<dbReference type="InterPro" id="IPR058953">
    <property type="entry name" value="PelX-like_N"/>
</dbReference>
<feature type="domain" description="Pectate disaccharide-lyase-like central Ig-like" evidence="11">
    <location>
        <begin position="298"/>
        <end position="368"/>
    </location>
</feature>
<feature type="chain" id="PRO_5021723661" evidence="9">
    <location>
        <begin position="22"/>
        <end position="687"/>
    </location>
</feature>
<evidence type="ECO:0000256" key="5">
    <source>
        <dbReference type="ARBA" id="ARBA00022729"/>
    </source>
</evidence>
<evidence type="ECO:0000256" key="3">
    <source>
        <dbReference type="ARBA" id="ARBA00022525"/>
    </source>
</evidence>
<dbReference type="PANTHER" id="PTHR40088:SF1">
    <property type="entry name" value="PECTATE LYASE PEL9"/>
    <property type="match status" value="1"/>
</dbReference>
<gene>
    <name evidence="12" type="ORF">FHU10_3655</name>
</gene>
<sequence>MKIVPLSLFCAVASFSVYCSAAPLPAANELVWQTVVFGQSTDVNFATNVVPGKVGTNQVTMANGQPLPKGPLTTPFHIESRGGKIGNSHDGLTFYYTRLPASANMVLEADITVDQFGPENEALPAGQEGAGLLIRDILGKPRLEKTQPGYEEFPAAANMVMNAIMTQDKKDHHRVKMTMISRNGVLNSWGNAGIEIKREGYQPQIDLRKTPSFRLRLARTEQGFTAAYAPLGSDNWVSHTTGDPQRITKLDPEGYYVGFFASRNARITVERASLTLSESHQPVTENFVAKARPVQIEVGSSTLSATDEYVFQLRSNKSGSLTLSKDGVVLAADRAVQAGEMLALNVPLTQPDTRLDYHFTTPDGKTLSNNLSVRKGHYADARNLYVSPQGKVENDGSREHPLDFATAAQALTPGGTLWLAPGDYPFSVLPATASGTAADAKKLRPLGDNVVFHGLNLDASYWDIQGITITEKSFSIMGSHNRINRVVAHHADDTGIVVTSLAETDRPLWASHNLISHAESYANKDPGMINADGFAVKMRVGEGNRLVACFAHDNADDGFDLFNKIEDGPNGRVIIENSIALRNVNNGFKLGGEGLPVAHEISGSIAMENGMDGFTDNFNPGALKVTNNTAIDNQRFNYIFRPGPYSKEEKQGIFNGNISLRTKPGKYADAVVGQIADNNDFILALEQ</sequence>
<evidence type="ECO:0000259" key="11">
    <source>
        <dbReference type="Pfam" id="PF25850"/>
    </source>
</evidence>
<dbReference type="OrthoDB" id="8660908at2"/>
<comment type="subcellular location">
    <subcellularLocation>
        <location evidence="2">Secreted</location>
    </subcellularLocation>
</comment>
<keyword evidence="5 9" id="KW-0732">Signal</keyword>
<dbReference type="PANTHER" id="PTHR40088">
    <property type="entry name" value="PECTATE LYASE (EUROFUNG)"/>
    <property type="match status" value="1"/>
</dbReference>
<proteinExistence type="inferred from homology"/>
<reference evidence="12" key="2">
    <citation type="submission" date="2019-08" db="EMBL/GenBank/DDBJ databases">
        <title>Investigation of anaerobic lignin degradation for improved lignocellulosic biofuels.</title>
        <authorList>
            <person name="Deangelis K.PhD."/>
        </authorList>
    </citation>
    <scope>NUCLEOTIDE SEQUENCE [LARGE SCALE GENOMIC DNA]</scope>
    <source>
        <strain evidence="12">128R</strain>
    </source>
</reference>
<comment type="caution">
    <text evidence="12">The sequence shown here is derived from an EMBL/GenBank/DDBJ whole genome shotgun (WGS) entry which is preliminary data.</text>
</comment>
<keyword evidence="7 12" id="KW-0456">Lyase</keyword>
<dbReference type="InterPro" id="IPR058863">
    <property type="entry name" value="PelX-like_Ig"/>
</dbReference>
<dbReference type="Pfam" id="PF25850">
    <property type="entry name" value="PelX_Ig"/>
    <property type="match status" value="1"/>
</dbReference>
<dbReference type="EMBL" id="VISQ01000001">
    <property type="protein sequence ID" value="TVZ71049.1"/>
    <property type="molecule type" value="Genomic_DNA"/>
</dbReference>
<organism evidence="12">
    <name type="scientific">Serratia fonticola</name>
    <dbReference type="NCBI Taxonomy" id="47917"/>
    <lineage>
        <taxon>Bacteria</taxon>
        <taxon>Pseudomonadati</taxon>
        <taxon>Pseudomonadota</taxon>
        <taxon>Gammaproteobacteria</taxon>
        <taxon>Enterobacterales</taxon>
        <taxon>Yersiniaceae</taxon>
        <taxon>Serratia</taxon>
    </lineage>
</organism>
<dbReference type="GO" id="GO:0005576">
    <property type="term" value="C:extracellular region"/>
    <property type="evidence" value="ECO:0007669"/>
    <property type="project" value="UniProtKB-SubCell"/>
</dbReference>
<accession>A0A559T8Y8</accession>
<keyword evidence="4" id="KW-0479">Metal-binding</keyword>
<protein>
    <submittedName>
        <fullName evidence="12">Parallel beta helix pectate lyase-like protein</fullName>
    </submittedName>
</protein>
<keyword evidence="6" id="KW-0106">Calcium</keyword>
<feature type="signal peptide" evidence="9">
    <location>
        <begin position="1"/>
        <end position="21"/>
    </location>
</feature>
<dbReference type="Gene3D" id="2.160.20.10">
    <property type="entry name" value="Single-stranded right-handed beta-helix, Pectin lyase-like"/>
    <property type="match status" value="1"/>
</dbReference>
<keyword evidence="3" id="KW-0964">Secreted</keyword>
<dbReference type="InterPro" id="IPR011050">
    <property type="entry name" value="Pectin_lyase_fold/virulence"/>
</dbReference>
<evidence type="ECO:0000256" key="9">
    <source>
        <dbReference type="SAM" id="SignalP"/>
    </source>
</evidence>
<dbReference type="InterPro" id="IPR052052">
    <property type="entry name" value="Polysaccharide_Lyase_9"/>
</dbReference>
<evidence type="ECO:0000313" key="12">
    <source>
        <dbReference type="EMBL" id="TVZ71049.1"/>
    </source>
</evidence>
<dbReference type="Pfam" id="PF25849">
    <property type="entry name" value="PelX_N"/>
    <property type="match status" value="1"/>
</dbReference>